<name>A0A8S1IKF2_9CHLO</name>
<dbReference type="EMBL" id="CAJHUC010000331">
    <property type="protein sequence ID" value="CAD7695312.1"/>
    <property type="molecule type" value="Genomic_DNA"/>
</dbReference>
<dbReference type="Proteomes" id="UP000708148">
    <property type="component" value="Unassembled WGS sequence"/>
</dbReference>
<gene>
    <name evidence="2" type="ORF">OSTQU699_LOCUS673</name>
</gene>
<comment type="caution">
    <text evidence="2">The sequence shown here is derived from an EMBL/GenBank/DDBJ whole genome shotgun (WGS) entry which is preliminary data.</text>
</comment>
<evidence type="ECO:0000256" key="1">
    <source>
        <dbReference type="SAM" id="MobiDB-lite"/>
    </source>
</evidence>
<evidence type="ECO:0000313" key="2">
    <source>
        <dbReference type="EMBL" id="CAD7695312.1"/>
    </source>
</evidence>
<organism evidence="2 3">
    <name type="scientific">Ostreobium quekettii</name>
    <dbReference type="NCBI Taxonomy" id="121088"/>
    <lineage>
        <taxon>Eukaryota</taxon>
        <taxon>Viridiplantae</taxon>
        <taxon>Chlorophyta</taxon>
        <taxon>core chlorophytes</taxon>
        <taxon>Ulvophyceae</taxon>
        <taxon>TCBD clade</taxon>
        <taxon>Bryopsidales</taxon>
        <taxon>Ostreobineae</taxon>
        <taxon>Ostreobiaceae</taxon>
        <taxon>Ostreobium</taxon>
    </lineage>
</organism>
<feature type="compositionally biased region" description="Low complexity" evidence="1">
    <location>
        <begin position="9"/>
        <end position="29"/>
    </location>
</feature>
<feature type="region of interest" description="Disordered" evidence="1">
    <location>
        <begin position="1"/>
        <end position="29"/>
    </location>
</feature>
<protein>
    <submittedName>
        <fullName evidence="2">Uncharacterized protein</fullName>
    </submittedName>
</protein>
<keyword evidence="3" id="KW-1185">Reference proteome</keyword>
<accession>A0A8S1IKF2</accession>
<feature type="region of interest" description="Disordered" evidence="1">
    <location>
        <begin position="162"/>
        <end position="193"/>
    </location>
</feature>
<evidence type="ECO:0000313" key="3">
    <source>
        <dbReference type="Proteomes" id="UP000708148"/>
    </source>
</evidence>
<sequence length="204" mass="20963">MPVDEESGPAAPLPRLARAPTSPTGAAARAAALQRSLTSGVERLASGFGDTPSSTEGEREVAAARCSVAEEMFSSIGRTLKMALSFAGPSHAEAMGCEEAPEPSAADHVFDNSNCDARLSGLPAEHCVSRSGSIVLEDAATAVKGAVRMAFETFGEVDVDTVLKSTSPADPNEGEGEEAVPLSRGTGASLDGGYCYRESEVEEV</sequence>
<reference evidence="2" key="1">
    <citation type="submission" date="2020-12" db="EMBL/GenBank/DDBJ databases">
        <authorList>
            <person name="Iha C."/>
        </authorList>
    </citation>
    <scope>NUCLEOTIDE SEQUENCE</scope>
</reference>
<dbReference type="AlphaFoldDB" id="A0A8S1IKF2"/>
<proteinExistence type="predicted"/>